<dbReference type="InterPro" id="IPR001461">
    <property type="entry name" value="Aspartic_peptidase_A1"/>
</dbReference>
<protein>
    <submittedName>
        <fullName evidence="10">Asp-domain-containing protein</fullName>
    </submittedName>
</protein>
<dbReference type="OrthoDB" id="15189at2759"/>
<evidence type="ECO:0000313" key="11">
    <source>
        <dbReference type="Proteomes" id="UP000813824"/>
    </source>
</evidence>
<feature type="signal peptide" evidence="8">
    <location>
        <begin position="1"/>
        <end position="17"/>
    </location>
</feature>
<feature type="disulfide bond" evidence="6">
    <location>
        <begin position="135"/>
        <end position="140"/>
    </location>
</feature>
<evidence type="ECO:0000256" key="4">
    <source>
        <dbReference type="ARBA" id="ARBA00022801"/>
    </source>
</evidence>
<keyword evidence="11" id="KW-1185">Reference proteome</keyword>
<dbReference type="GO" id="GO:0006508">
    <property type="term" value="P:proteolysis"/>
    <property type="evidence" value="ECO:0007669"/>
    <property type="project" value="UniProtKB-KW"/>
</dbReference>
<evidence type="ECO:0000256" key="5">
    <source>
        <dbReference type="PIRSR" id="PIRSR601461-1"/>
    </source>
</evidence>
<dbReference type="PROSITE" id="PS51767">
    <property type="entry name" value="PEPTIDASE_A1"/>
    <property type="match status" value="1"/>
</dbReference>
<dbReference type="SUPFAM" id="SSF50630">
    <property type="entry name" value="Acid proteases"/>
    <property type="match status" value="1"/>
</dbReference>
<gene>
    <name evidence="10" type="ORF">BXZ70DRAFT_1005459</name>
</gene>
<dbReference type="PANTHER" id="PTHR47966">
    <property type="entry name" value="BETA-SITE APP-CLEAVING ENZYME, ISOFORM A-RELATED"/>
    <property type="match status" value="1"/>
</dbReference>
<keyword evidence="8" id="KW-0732">Signal</keyword>
<dbReference type="CDD" id="cd05471">
    <property type="entry name" value="pepsin_like"/>
    <property type="match status" value="1"/>
</dbReference>
<dbReference type="AlphaFoldDB" id="A0A8K0UVT7"/>
<evidence type="ECO:0000256" key="1">
    <source>
        <dbReference type="ARBA" id="ARBA00007447"/>
    </source>
</evidence>
<comment type="caution">
    <text evidence="10">The sequence shown here is derived from an EMBL/GenBank/DDBJ whole genome shotgun (WGS) entry which is preliminary data.</text>
</comment>
<dbReference type="PANTHER" id="PTHR47966:SF51">
    <property type="entry name" value="BETA-SITE APP-CLEAVING ENZYME, ISOFORM A-RELATED"/>
    <property type="match status" value="1"/>
</dbReference>
<evidence type="ECO:0000256" key="2">
    <source>
        <dbReference type="ARBA" id="ARBA00022670"/>
    </source>
</evidence>
<proteinExistence type="inferred from homology"/>
<feature type="domain" description="Peptidase A1" evidence="9">
    <location>
        <begin position="104"/>
        <end position="413"/>
    </location>
</feature>
<dbReference type="InterPro" id="IPR021109">
    <property type="entry name" value="Peptidase_aspartic_dom_sf"/>
</dbReference>
<feature type="chain" id="PRO_5035421650" evidence="8">
    <location>
        <begin position="18"/>
        <end position="413"/>
    </location>
</feature>
<accession>A0A8K0UVT7</accession>
<evidence type="ECO:0000259" key="9">
    <source>
        <dbReference type="PROSITE" id="PS51767"/>
    </source>
</evidence>
<evidence type="ECO:0000256" key="6">
    <source>
        <dbReference type="PIRSR" id="PIRSR601461-2"/>
    </source>
</evidence>
<evidence type="ECO:0000256" key="7">
    <source>
        <dbReference type="RuleBase" id="RU000454"/>
    </source>
</evidence>
<keyword evidence="2 7" id="KW-0645">Protease</keyword>
<keyword evidence="3 7" id="KW-0064">Aspartyl protease</keyword>
<name>A0A8K0UVT7_9AGAR</name>
<organism evidence="10 11">
    <name type="scientific">Cristinia sonorae</name>
    <dbReference type="NCBI Taxonomy" id="1940300"/>
    <lineage>
        <taxon>Eukaryota</taxon>
        <taxon>Fungi</taxon>
        <taxon>Dikarya</taxon>
        <taxon>Basidiomycota</taxon>
        <taxon>Agaricomycotina</taxon>
        <taxon>Agaricomycetes</taxon>
        <taxon>Agaricomycetidae</taxon>
        <taxon>Agaricales</taxon>
        <taxon>Pleurotineae</taxon>
        <taxon>Stephanosporaceae</taxon>
        <taxon>Cristinia</taxon>
    </lineage>
</organism>
<dbReference type="GO" id="GO:0004190">
    <property type="term" value="F:aspartic-type endopeptidase activity"/>
    <property type="evidence" value="ECO:0007669"/>
    <property type="project" value="UniProtKB-KW"/>
</dbReference>
<feature type="active site" evidence="5">
    <location>
        <position position="122"/>
    </location>
</feature>
<evidence type="ECO:0000313" key="10">
    <source>
        <dbReference type="EMBL" id="KAH8103902.1"/>
    </source>
</evidence>
<feature type="active site" evidence="5">
    <location>
        <position position="299"/>
    </location>
</feature>
<dbReference type="FunFam" id="2.40.70.10:FF:000115">
    <property type="entry name" value="Lysosomal aspartic protease"/>
    <property type="match status" value="1"/>
</dbReference>
<evidence type="ECO:0000256" key="3">
    <source>
        <dbReference type="ARBA" id="ARBA00022750"/>
    </source>
</evidence>
<comment type="similarity">
    <text evidence="1 7">Belongs to the peptidase A1 family.</text>
</comment>
<dbReference type="PROSITE" id="PS00141">
    <property type="entry name" value="ASP_PROTEASE"/>
    <property type="match status" value="2"/>
</dbReference>
<dbReference type="EMBL" id="JAEVFJ010000006">
    <property type="protein sequence ID" value="KAH8103902.1"/>
    <property type="molecule type" value="Genomic_DNA"/>
</dbReference>
<dbReference type="PRINTS" id="PR00792">
    <property type="entry name" value="PEPSIN"/>
</dbReference>
<evidence type="ECO:0000256" key="8">
    <source>
        <dbReference type="SAM" id="SignalP"/>
    </source>
</evidence>
<dbReference type="InterPro" id="IPR033121">
    <property type="entry name" value="PEPTIDASE_A1"/>
</dbReference>
<dbReference type="Gene3D" id="2.40.70.10">
    <property type="entry name" value="Acid Proteases"/>
    <property type="match status" value="2"/>
</dbReference>
<sequence length="413" mass="44551">MHSSFLFLTLLCHLVLSTPVDSHGSDFTIALTKRDTPSSEDGPFPLMRDQVESVVSKFANGFQAYYRNTGSVHPLDAMKYEDFKPMKRGSSSVWLSQDPRKTLWQGIVSVGSPPSQFTVDFDTGSSDMYLPGDRCVTGACHGHRLYKPSASVTSKDNNHTFNLSYGDQTAVSGETYLDVVSIGQLVVHDQVFGAASSYSEDDRVEIFNPDGLVGFAFQSLSEFQAPTLVQNLYAQGRISAPIFGFEFNRGQGLLHIGASRAKRPLTYTQVTEQGFWQVAIEAVSVSSITIVQSQAAVIDTGTTVIIAPTSSADQVYAAIPSSRKLGNGFYAIPCSSLPTISLTFSGKPFKVSPALLNLGPLSVEGTANSEGGVPECFGGIVGSDDVQFWVVGDLFLQGVYTEFDFGKNRVGFA</sequence>
<keyword evidence="4 7" id="KW-0378">Hydrolase</keyword>
<dbReference type="Pfam" id="PF00026">
    <property type="entry name" value="Asp"/>
    <property type="match status" value="1"/>
</dbReference>
<dbReference type="InterPro" id="IPR001969">
    <property type="entry name" value="Aspartic_peptidase_AS"/>
</dbReference>
<keyword evidence="6" id="KW-1015">Disulfide bond</keyword>
<dbReference type="InterPro" id="IPR034164">
    <property type="entry name" value="Pepsin-like_dom"/>
</dbReference>
<reference evidence="10" key="1">
    <citation type="journal article" date="2021" name="New Phytol.">
        <title>Evolutionary innovations through gain and loss of genes in the ectomycorrhizal Boletales.</title>
        <authorList>
            <person name="Wu G."/>
            <person name="Miyauchi S."/>
            <person name="Morin E."/>
            <person name="Kuo A."/>
            <person name="Drula E."/>
            <person name="Varga T."/>
            <person name="Kohler A."/>
            <person name="Feng B."/>
            <person name="Cao Y."/>
            <person name="Lipzen A."/>
            <person name="Daum C."/>
            <person name="Hundley H."/>
            <person name="Pangilinan J."/>
            <person name="Johnson J."/>
            <person name="Barry K."/>
            <person name="LaButti K."/>
            <person name="Ng V."/>
            <person name="Ahrendt S."/>
            <person name="Min B."/>
            <person name="Choi I.G."/>
            <person name="Park H."/>
            <person name="Plett J.M."/>
            <person name="Magnuson J."/>
            <person name="Spatafora J.W."/>
            <person name="Nagy L.G."/>
            <person name="Henrissat B."/>
            <person name="Grigoriev I.V."/>
            <person name="Yang Z.L."/>
            <person name="Xu J."/>
            <person name="Martin F.M."/>
        </authorList>
    </citation>
    <scope>NUCLEOTIDE SEQUENCE</scope>
    <source>
        <strain evidence="10">KKN 215</strain>
    </source>
</reference>
<dbReference type="Proteomes" id="UP000813824">
    <property type="component" value="Unassembled WGS sequence"/>
</dbReference>